<dbReference type="PROSITE" id="PS00973">
    <property type="entry name" value="USP_2"/>
    <property type="match status" value="1"/>
</dbReference>
<dbReference type="Gene3D" id="3.90.70.10">
    <property type="entry name" value="Cysteine proteinases"/>
    <property type="match status" value="1"/>
</dbReference>
<dbReference type="PROSITE" id="PS00972">
    <property type="entry name" value="USP_1"/>
    <property type="match status" value="1"/>
</dbReference>
<feature type="domain" description="USP" evidence="1">
    <location>
        <begin position="16"/>
        <end position="348"/>
    </location>
</feature>
<accession>A0A6C0LLF1</accession>
<dbReference type="InterPro" id="IPR028889">
    <property type="entry name" value="USP"/>
</dbReference>
<dbReference type="CDD" id="cd02674">
    <property type="entry name" value="Peptidase_C19R"/>
    <property type="match status" value="1"/>
</dbReference>
<evidence type="ECO:0000313" key="2">
    <source>
        <dbReference type="EMBL" id="QHU30042.1"/>
    </source>
</evidence>
<dbReference type="PANTHER" id="PTHR21646">
    <property type="entry name" value="UBIQUITIN CARBOXYL-TERMINAL HYDROLASE"/>
    <property type="match status" value="1"/>
</dbReference>
<protein>
    <recommendedName>
        <fullName evidence="1">USP domain-containing protein</fullName>
    </recommendedName>
</protein>
<reference evidence="2" key="1">
    <citation type="journal article" date="2020" name="Nature">
        <title>Giant virus diversity and host interactions through global metagenomics.</title>
        <authorList>
            <person name="Schulz F."/>
            <person name="Roux S."/>
            <person name="Paez-Espino D."/>
            <person name="Jungbluth S."/>
            <person name="Walsh D.A."/>
            <person name="Denef V.J."/>
            <person name="McMahon K.D."/>
            <person name="Konstantinidis K.T."/>
            <person name="Eloe-Fadrosh E.A."/>
            <person name="Kyrpides N.C."/>
            <person name="Woyke T."/>
        </authorList>
    </citation>
    <scope>NUCLEOTIDE SEQUENCE</scope>
    <source>
        <strain evidence="2">GVMAG-M-3300027833-11</strain>
    </source>
</reference>
<dbReference type="AlphaFoldDB" id="A0A6C0LLF1"/>
<evidence type="ECO:0000259" key="1">
    <source>
        <dbReference type="PROSITE" id="PS50235"/>
    </source>
</evidence>
<dbReference type="InterPro" id="IPR001394">
    <property type="entry name" value="Peptidase_C19_UCH"/>
</dbReference>
<dbReference type="InterPro" id="IPR038765">
    <property type="entry name" value="Papain-like_cys_pep_sf"/>
</dbReference>
<name>A0A6C0LLF1_9ZZZZ</name>
<dbReference type="InterPro" id="IPR050185">
    <property type="entry name" value="Ub_carboxyl-term_hydrolase"/>
</dbReference>
<dbReference type="SUPFAM" id="SSF54001">
    <property type="entry name" value="Cysteine proteinases"/>
    <property type="match status" value="1"/>
</dbReference>
<dbReference type="Pfam" id="PF00443">
    <property type="entry name" value="UCH"/>
    <property type="match status" value="1"/>
</dbReference>
<dbReference type="EMBL" id="MN740503">
    <property type="protein sequence ID" value="QHU30042.1"/>
    <property type="molecule type" value="Genomic_DNA"/>
</dbReference>
<dbReference type="GO" id="GO:0016579">
    <property type="term" value="P:protein deubiquitination"/>
    <property type="evidence" value="ECO:0007669"/>
    <property type="project" value="InterPro"/>
</dbReference>
<dbReference type="PROSITE" id="PS50235">
    <property type="entry name" value="USP_3"/>
    <property type="match status" value="1"/>
</dbReference>
<sequence length="349" mass="40051">MQNNERFTEYNDKGITGLANVGNTCYVNSCIQCLSHTYELNDFLKTSSYEKRLNKKPDSVLLVEWDNLRKMMWKQNCSIAPWGFIKAIRKVSAHKNREIFSGHGQQDVAEFLLFLIDAFHNSISREVDMKVSGPVENDKDVMAKSCYVMMKDMFEKDYSEIVGMFYGIHVSAIMKAGDESNVLSVRPEPFFVLSLPLPSKPGNQVSIIDCVNEFCIKERLEGENAWFNEKTNKKEDIDKGIIFWSFPDVLIIDLKRWGYTGNKDKRLVTCDLDYLDLTSYVKGYDADSYKYQLYGVCNHQGGALGGHYTANVRTAKNEWMCFNDMSVNPVNVDKVITPAAYCLFFRKIK</sequence>
<proteinExistence type="predicted"/>
<dbReference type="InterPro" id="IPR018200">
    <property type="entry name" value="USP_CS"/>
</dbReference>
<dbReference type="GO" id="GO:0004843">
    <property type="term" value="F:cysteine-type deubiquitinase activity"/>
    <property type="evidence" value="ECO:0007669"/>
    <property type="project" value="InterPro"/>
</dbReference>
<organism evidence="2">
    <name type="scientific">viral metagenome</name>
    <dbReference type="NCBI Taxonomy" id="1070528"/>
    <lineage>
        <taxon>unclassified sequences</taxon>
        <taxon>metagenomes</taxon>
        <taxon>organismal metagenomes</taxon>
    </lineage>
</organism>